<accession>A0A2K2FTN6</accession>
<dbReference type="OrthoDB" id="906600at2"/>
<keyword evidence="1" id="KW-0732">Signal</keyword>
<feature type="domain" description="PKD" evidence="2">
    <location>
        <begin position="628"/>
        <end position="703"/>
    </location>
</feature>
<dbReference type="EMBL" id="LYMM01000084">
    <property type="protein sequence ID" value="PNU02157.1"/>
    <property type="molecule type" value="Genomic_DNA"/>
</dbReference>
<gene>
    <name evidence="3" type="ORF">A8V01_09780</name>
</gene>
<sequence>MKNTFISAGAFGLAALAGSTCLATSGAAAAECRFAPVRQIDRDVGVDPQLLIDGTCTDPDYNEGTFVVDKTEQLTFEVPGGPTIPYTQVTGHFPATRTTATLPPYVRQSPTLFRQDYVFRFPAKEFWKHRSFQQQHPSGGGVVDNRMAFTNGAFSVNWMSASTANSVASHRHEAAATKVAKAYANKLYGNSAKIYSYFWGCSGGGIVSMAAAENTTGVWDGVQPQCLGPKGVATFHSFQWQAHYTMAIPQAKRDAIAAAAAPGGTGDIYAGLNDEEKAVLDEFIAAGYPLPAIGNHFKSLVPLVDPIDIRIADPTYEDDFWSKPGYAGANPPAYLKAALIDDWATITGIDRGADGAPATIRFDAATLPKLGVMGDNYLEFFVYGADGKTRLIDPEPVVGEPSDNRRRYSLQGKYDPVAGTLALTGTTTNVFGKTSPLVNSKLLLDGLKVGGKVRINNRFILAMYYYPRYSNIAGARSYDQYRNADGSPKYPQRADISVLWGANYRTMGGRVETGDVKTRTMIMEGMSDNLSWPIFNASYAEQIQHTLGAAKARSTMRFYLHDNGNHSTGGGEPGIFQQSIQDLMAWAERGVTPPPSTQYTIRKGQVVPAPRAADRGGLQPVMTLAVDGANRATVAAGQPVRLAGALEMPPATGKIVQYFWTIAGADEAPTKLPSPQQKLDVERTLSFPAAGSYLVRLTVNGQRNGQIDPFDKTLLRNFKEVRILVK</sequence>
<dbReference type="Proteomes" id="UP000236327">
    <property type="component" value="Unassembled WGS sequence"/>
</dbReference>
<feature type="signal peptide" evidence="1">
    <location>
        <begin position="1"/>
        <end position="30"/>
    </location>
</feature>
<dbReference type="InterPro" id="IPR000601">
    <property type="entry name" value="PKD_dom"/>
</dbReference>
<evidence type="ECO:0000259" key="2">
    <source>
        <dbReference type="Pfam" id="PF00801"/>
    </source>
</evidence>
<dbReference type="RefSeq" id="WP_103098938.1">
    <property type="nucleotide sequence ID" value="NZ_LYMM01000084.1"/>
</dbReference>
<evidence type="ECO:0000256" key="1">
    <source>
        <dbReference type="SAM" id="SignalP"/>
    </source>
</evidence>
<dbReference type="AlphaFoldDB" id="A0A2K2FTN6"/>
<comment type="caution">
    <text evidence="3">The sequence shown here is derived from an EMBL/GenBank/DDBJ whole genome shotgun (WGS) entry which is preliminary data.</text>
</comment>
<protein>
    <recommendedName>
        <fullName evidence="2">PKD domain-containing protein</fullName>
    </recommendedName>
</protein>
<dbReference type="Pfam" id="PF00801">
    <property type="entry name" value="PKD"/>
    <property type="match status" value="1"/>
</dbReference>
<name>A0A2K2FTN6_9SPHN</name>
<feature type="chain" id="PRO_5014385926" description="PKD domain-containing protein" evidence="1">
    <location>
        <begin position="31"/>
        <end position="726"/>
    </location>
</feature>
<keyword evidence="4" id="KW-1185">Reference proteome</keyword>
<evidence type="ECO:0000313" key="3">
    <source>
        <dbReference type="EMBL" id="PNU02157.1"/>
    </source>
</evidence>
<evidence type="ECO:0000313" key="4">
    <source>
        <dbReference type="Proteomes" id="UP000236327"/>
    </source>
</evidence>
<proteinExistence type="predicted"/>
<organism evidence="3 4">
    <name type="scientific">Novosphingobium guangzhouense</name>
    <dbReference type="NCBI Taxonomy" id="1850347"/>
    <lineage>
        <taxon>Bacteria</taxon>
        <taxon>Pseudomonadati</taxon>
        <taxon>Pseudomonadota</taxon>
        <taxon>Alphaproteobacteria</taxon>
        <taxon>Sphingomonadales</taxon>
        <taxon>Sphingomonadaceae</taxon>
        <taxon>Novosphingobium</taxon>
    </lineage>
</organism>
<reference evidence="3 4" key="1">
    <citation type="submission" date="2016-05" db="EMBL/GenBank/DDBJ databases">
        <title>Complete genome sequence of Novosphingobium guangzhouense SA925(T).</title>
        <authorList>
            <person name="Sha S."/>
        </authorList>
    </citation>
    <scope>NUCLEOTIDE SEQUENCE [LARGE SCALE GENOMIC DNA]</scope>
    <source>
        <strain evidence="3 4">SA925</strain>
    </source>
</reference>